<feature type="domain" description="2Fe-2S ferredoxin-type" evidence="1">
    <location>
        <begin position="2"/>
        <end position="90"/>
    </location>
</feature>
<evidence type="ECO:0000313" key="3">
    <source>
        <dbReference type="Proteomes" id="UP000749471"/>
    </source>
</evidence>
<comment type="caution">
    <text evidence="2">The sequence shown here is derived from an EMBL/GenBank/DDBJ whole genome shotgun (WGS) entry which is preliminary data.</text>
</comment>
<evidence type="ECO:0000259" key="1">
    <source>
        <dbReference type="PROSITE" id="PS51085"/>
    </source>
</evidence>
<keyword evidence="3" id="KW-1185">Reference proteome</keyword>
<dbReference type="Proteomes" id="UP000749471">
    <property type="component" value="Unassembled WGS sequence"/>
</dbReference>
<dbReference type="RefSeq" id="WP_216515854.1">
    <property type="nucleotide sequence ID" value="NZ_JAHLPM010000001.1"/>
</dbReference>
<dbReference type="Pfam" id="PF14574">
    <property type="entry name" value="RACo_C_ter"/>
    <property type="match status" value="1"/>
</dbReference>
<organism evidence="2 3">
    <name type="scientific">Tissierella simiarum</name>
    <dbReference type="NCBI Taxonomy" id="2841534"/>
    <lineage>
        <taxon>Bacteria</taxon>
        <taxon>Bacillati</taxon>
        <taxon>Bacillota</taxon>
        <taxon>Tissierellia</taxon>
        <taxon>Tissierellales</taxon>
        <taxon>Tissierellaceae</taxon>
        <taxon>Tissierella</taxon>
    </lineage>
</organism>
<dbReference type="EMBL" id="JAHLPM010000001">
    <property type="protein sequence ID" value="MBU5436552.1"/>
    <property type="molecule type" value="Genomic_DNA"/>
</dbReference>
<dbReference type="InterPro" id="IPR027980">
    <property type="entry name" value="RACo_C"/>
</dbReference>
<dbReference type="Pfam" id="PF00111">
    <property type="entry name" value="Fer2"/>
    <property type="match status" value="1"/>
</dbReference>
<name>A0ABS6E0Y6_9FIRM</name>
<dbReference type="InterPro" id="IPR041414">
    <property type="entry name" value="Raco-like_middle"/>
</dbReference>
<accession>A0ABS6E0Y6</accession>
<sequence>MPIVNFIKENISIEVEKSTTLLDAIREAKLNIETPCNGMGSCGKCKVIVKGKLSNPVNGEEKIIDINKRERLSCMAKILGDVEVKLIDSEKILKTINKGHSIDVPVDSSVKNVKLSQIDKESSSPYIDYLGYNFNSVELYQKISRLENNNPQEIWGVVSGEELLDIAEFRKKILGVAIDIGTTGISYYLLDLSSGEIIEKLSSLNPQTQYGGDVLTRITYCMENSLGSIKLQELIIDEINSSLKQLVSSKYSINDIYHIVVSANTTMLHLLLGINPSSLAKAPYRSIFLSPKDIKAKDLSIEANREAILTIIPSASSYVGGDIVSGIMASDFQNNKEAIFIDIGTNGELAALRDGKIISTSTAAGPALEGMNIECGCRAQNGAIETFDIDEEYNISYSTIGNRKAIGICGSGLMDITSALIKRDILLKSGRWNKKLDDKIADRLIDKKFYITEDVYISQKDIRQIQLAKGAIAAGVILMLEEIGLTIEEIPKAYIAGAFGYHINPDSIKTIGLIPRGFKGEINFLGNTSLEGAKLALINKSCLEKVYDINKNMIVLELSLRENFQDVFVNQLNF</sequence>
<dbReference type="InterPro" id="IPR052911">
    <property type="entry name" value="Corrinoid_activation_enz"/>
</dbReference>
<reference evidence="2 3" key="1">
    <citation type="submission" date="2021-06" db="EMBL/GenBank/DDBJ databases">
        <authorList>
            <person name="Sun Q."/>
            <person name="Li D."/>
        </authorList>
    </citation>
    <scope>NUCLEOTIDE SEQUENCE [LARGE SCALE GENOMIC DNA]</scope>
    <source>
        <strain evidence="2 3">MSJ-40</strain>
    </source>
</reference>
<dbReference type="CDD" id="cd00207">
    <property type="entry name" value="fer2"/>
    <property type="match status" value="1"/>
</dbReference>
<dbReference type="PANTHER" id="PTHR42895">
    <property type="entry name" value="IRON-SULFUR CLUSTER-BINDING PROTEIN-RELATED"/>
    <property type="match status" value="1"/>
</dbReference>
<proteinExistence type="predicted"/>
<evidence type="ECO:0000313" key="2">
    <source>
        <dbReference type="EMBL" id="MBU5436552.1"/>
    </source>
</evidence>
<protein>
    <submittedName>
        <fullName evidence="2">DUF4445 domain-containing protein</fullName>
    </submittedName>
</protein>
<dbReference type="Pfam" id="PF17651">
    <property type="entry name" value="Raco_middle"/>
    <property type="match status" value="1"/>
</dbReference>
<gene>
    <name evidence="2" type="ORF">KQI42_00950</name>
</gene>
<dbReference type="PROSITE" id="PS51085">
    <property type="entry name" value="2FE2S_FER_2"/>
    <property type="match status" value="1"/>
</dbReference>
<dbReference type="PANTHER" id="PTHR42895:SF2">
    <property type="entry name" value="IRON-SULFUR CLUSTER PROTEIN"/>
    <property type="match status" value="1"/>
</dbReference>
<dbReference type="InterPro" id="IPR001041">
    <property type="entry name" value="2Fe-2S_ferredoxin-type"/>
</dbReference>